<gene>
    <name evidence="1" type="ORF">EM20IM_00885</name>
</gene>
<dbReference type="GO" id="GO:0005524">
    <property type="term" value="F:ATP binding"/>
    <property type="evidence" value="ECO:0007669"/>
    <property type="project" value="UniProtKB-KW"/>
</dbReference>
<proteinExistence type="predicted"/>
<dbReference type="Gene3D" id="3.40.50.300">
    <property type="entry name" value="P-loop containing nucleotide triphosphate hydrolases"/>
    <property type="match status" value="1"/>
</dbReference>
<dbReference type="EMBL" id="CP065956">
    <property type="protein sequence ID" value="QSR86961.1"/>
    <property type="molecule type" value="Genomic_DNA"/>
</dbReference>
<evidence type="ECO:0000313" key="2">
    <source>
        <dbReference type="Proteomes" id="UP000663088"/>
    </source>
</evidence>
<keyword evidence="1" id="KW-0547">Nucleotide-binding</keyword>
<organism evidence="1 2">
    <name type="scientific">Candidatus Methylacidiphilum infernorum</name>
    <dbReference type="NCBI Taxonomy" id="511746"/>
    <lineage>
        <taxon>Bacteria</taxon>
        <taxon>Pseudomonadati</taxon>
        <taxon>Verrucomicrobiota</taxon>
        <taxon>Methylacidiphilae</taxon>
        <taxon>Methylacidiphilales</taxon>
        <taxon>Methylacidiphilaceae</taxon>
        <taxon>Methylacidiphilum (ex Ratnadevi et al. 2023)</taxon>
    </lineage>
</organism>
<dbReference type="Proteomes" id="UP000663088">
    <property type="component" value="Chromosome"/>
</dbReference>
<name>A0ABX7PVE4_9BACT</name>
<reference evidence="1 2" key="1">
    <citation type="submission" date="2020-12" db="EMBL/GenBank/DDBJ databases">
        <authorList>
            <person name="Awala S.I."/>
            <person name="Gwak J.-H."/>
            <person name="Kim S.-J."/>
            <person name="Rhee S.-K."/>
        </authorList>
    </citation>
    <scope>NUCLEOTIDE SEQUENCE [LARGE SCALE GENOMIC DNA]</scope>
    <source>
        <strain evidence="1 2">IT5</strain>
    </source>
</reference>
<protein>
    <submittedName>
        <fullName evidence="1">ATP-binding protein</fullName>
    </submittedName>
</protein>
<sequence length="1271" mass="148873">MARNRFLNKEWQENHLKKIKNRAGPRYSTELNVDLPIAEIFDGISRTKTFYYSIREHYGKLNREFRRVPEKYENSEAQKLYNDLKSEISQLSQSLDKIKSYDTEPIPWNQIKKRAQKANQILIELLCKLREGENKTGKQISGEGQSNPRTISENVRSAIHFLDQIGKELRFFGEFSSSTKAKLSNSPFLFLTGVAGTGKTHLLCDVVENRFKNGLPAVLVFGELFATSDEPFKQIICQLGLNINKDINKGQFLRLLNNAGRQSGCRAILIIDALNETRQQSFWKRNLSRVVDEIKKYPHIALVVSVRTGFEDEVITKKLKKAFILEVLRGFDSVEIEWKAVNKFFKEFQIPLPEIPLLMPEFQNPLFLHLFCKAIKERLGKSKSKEQKQVFRGHEGATYIFESFVDAVSKKIANKFKIPNSPGKNIWDTIIEKIAEAMVEKNIDRIAEDEVVAIVKREHSSIDHNDLIKEMERNLLIFKVPRYSKEKNDYDGFDIRFPFQKFSDHLIGRFIFKKYEGEFGKANKNLHTAKKFFSEKRKLGKFFANSWNRGIVEALSIQCPEHLKGCELVEVAPYLKGLHEAQEAFVESLIWRKPNAFSTNRENTLEYMESHIIKTKTGRTNLLNAFLTVAPIPDHPFNADFLHNWLSKFTMPERDSFWSTFLHDEYGKRGAVDRLVEWGWSEQDKSHINDKSIRLCSVALCWFLSTPNRFLRDKTTKALVALLTNRLSVVLELIKQFKDVNDPYVAERLYAVAYGCAIRSKNDKQRLKDLAQWVYDEIFKNGSPPVHILLRDYARGIIEVARHQNITLQMDEERIIPPFKTQWPSSFPSESEFDYRNNDFREDFMAQKLIIQSIMNGDFGRYTVAQALDHFSFPKNVNQQKLRNWAIKRVFDLGYNVDLHGNFDRTLWYDYHRERFGQKPERIGKKYQWIALHELLARISDNFEFKEESWSDSVGKYEGPWQLSIRDIDPTCTLKEFPNTQPEHIPNFKWEIQSQYNTWHKNRSHSAWLKKSRDLPDPKKIIEFIDEEGIAWVALEGFIEWQEETPPELENITTRGLWYLIKSYLVREEDKDRVFDWAKRQHFWGRWMPESHEFYQVYLGEYPWAPAFLYHYIPYYCHHYGWTDGSEDKKIPAKILVTDDQYISSDSSIDCSTSKAISVKLPTKFLVDEMKLTQNYVDGRFFDNNGNLVAFYPPIFDEKAPSFVLIRKDKMVKFLQDKKYNLVWTLLGEIDILDGNEMDNSPGWLKINGAYTLNGRYEIVGKKKTSFKKSE</sequence>
<accession>A0ABX7PVE4</accession>
<keyword evidence="2" id="KW-1185">Reference proteome</keyword>
<keyword evidence="1" id="KW-0067">ATP-binding</keyword>
<dbReference type="InterPro" id="IPR027417">
    <property type="entry name" value="P-loop_NTPase"/>
</dbReference>
<dbReference type="SUPFAM" id="SSF52540">
    <property type="entry name" value="P-loop containing nucleoside triphosphate hydrolases"/>
    <property type="match status" value="1"/>
</dbReference>
<evidence type="ECO:0000313" key="1">
    <source>
        <dbReference type="EMBL" id="QSR86961.1"/>
    </source>
</evidence>
<dbReference type="RefSeq" id="WP_206847413.1">
    <property type="nucleotide sequence ID" value="NZ_CP065956.1"/>
</dbReference>